<dbReference type="WBParaSite" id="Csp11.Scaffold629.g8990.t2">
    <property type="protein sequence ID" value="Csp11.Scaffold629.g8990.t2"/>
    <property type="gene ID" value="Csp11.Scaffold629.g8990"/>
</dbReference>
<feature type="region of interest" description="Disordered" evidence="1">
    <location>
        <begin position="744"/>
        <end position="899"/>
    </location>
</feature>
<dbReference type="Proteomes" id="UP000095282">
    <property type="component" value="Unplaced"/>
</dbReference>
<dbReference type="PANTHER" id="PTHR48134">
    <property type="entry name" value="GLYCOPROTEIN 96-92-RELATED-RELATED"/>
    <property type="match status" value="1"/>
</dbReference>
<dbReference type="SUPFAM" id="SSF48371">
    <property type="entry name" value="ARM repeat"/>
    <property type="match status" value="2"/>
</dbReference>
<accession>A0A1I7UG55</accession>
<dbReference type="AlphaFoldDB" id="A0A1I7UG55"/>
<dbReference type="PANTHER" id="PTHR48134:SF2">
    <property type="entry name" value="OS04G0609100 PROTEIN"/>
    <property type="match status" value="1"/>
</dbReference>
<dbReference type="InterPro" id="IPR011989">
    <property type="entry name" value="ARM-like"/>
</dbReference>
<dbReference type="Gene3D" id="1.25.10.10">
    <property type="entry name" value="Leucine-rich Repeat Variant"/>
    <property type="match status" value="1"/>
</dbReference>
<protein>
    <submittedName>
        <fullName evidence="3">Non-specific serine/threonine protein kinase</fullName>
    </submittedName>
</protein>
<feature type="compositionally biased region" description="Low complexity" evidence="1">
    <location>
        <begin position="870"/>
        <end position="883"/>
    </location>
</feature>
<name>A0A1I7UG55_9PELO</name>
<proteinExistence type="predicted"/>
<evidence type="ECO:0000313" key="2">
    <source>
        <dbReference type="Proteomes" id="UP000095282"/>
    </source>
</evidence>
<feature type="compositionally biased region" description="Basic and acidic residues" evidence="1">
    <location>
        <begin position="744"/>
        <end position="769"/>
    </location>
</feature>
<reference evidence="3" key="1">
    <citation type="submission" date="2016-11" db="UniProtKB">
        <authorList>
            <consortium name="WormBaseParasite"/>
        </authorList>
    </citation>
    <scope>IDENTIFICATION</scope>
</reference>
<feature type="region of interest" description="Disordered" evidence="1">
    <location>
        <begin position="702"/>
        <end position="732"/>
    </location>
</feature>
<dbReference type="STRING" id="1561998.A0A1I7UG55"/>
<dbReference type="InterPro" id="IPR016024">
    <property type="entry name" value="ARM-type_fold"/>
</dbReference>
<organism evidence="2 3">
    <name type="scientific">Caenorhabditis tropicalis</name>
    <dbReference type="NCBI Taxonomy" id="1561998"/>
    <lineage>
        <taxon>Eukaryota</taxon>
        <taxon>Metazoa</taxon>
        <taxon>Ecdysozoa</taxon>
        <taxon>Nematoda</taxon>
        <taxon>Chromadorea</taxon>
        <taxon>Rhabditida</taxon>
        <taxon>Rhabditina</taxon>
        <taxon>Rhabditomorpha</taxon>
        <taxon>Rhabditoidea</taxon>
        <taxon>Rhabditidae</taxon>
        <taxon>Peloderinae</taxon>
        <taxon>Caenorhabditis</taxon>
    </lineage>
</organism>
<sequence>MIRCESSQFIKQKYLKEDEEDGVEWLVLSKQQVIVESVTSRKLVVENFSKILDCVRQMIPLTKTSARQPSLVYLNTVLMQLLPRICAFPQCDRTFQTLAFDTAFNVLQKNAVAAPALGMLMLSNPDVHFSQVDKTINFISSAIKKTTNPEVLDSYFTFLFLFVDAYHEQVTIQIKTIIPQLMDIPLSRSLANVLKMIMMRIPKLRLNVQDGVMAAVYLTLTGYQIPPKSDPTHEAPPAPKNILMKAESDPKEVQKIVLAVDVLGEFYFSRGALQRIMQYVADYYLTAGNVEIRLAAVSSCCEMVVPFVGVYKKMIRCESSQFIKQKYLKEDEEDGVEWLVLSKQQVIVESVTSRKLVVENFSKILDCVRQMIPLTKTSARQPSLVYLNTVLMQLLPRICAFPQCDRTFQTLAFDTAFNVLQKNAVAAPALGMLMLSNPESGFQIYQVTIQIKTVIPQLMDIPLSRSLANVLKMIMMRIPKLRLNVQDGVMAAVYLTLTGYQIPPKSDPTHEAPPAPKNILMKAESDPKEVQKIVLAVDVLGEFYFSRGALQRIMQYVADYYLTAGNVEIRLAAVSSCCEMVVPFVGVYKKVTSDKRATLLSTIYGVLRAVCSVIVNDADVRVRMQVISCFGQMPRPFLAHLAQPEMLEMQQACVTLLGRLAEFNAALVLPRLRLMLLETLSQMMQSGQARLEQHSAKMIAHLAKQSPKKAKEEKAIEKKKESEKEKVKEMVKDKEVAKDIVKEEKKEKKDEEKKEDDKKKEIPKEETESKTVSPEPKTPEIEGPAFGEKKEGSNKEKKEGSNKEKKEGSKKEPRVEKPKEEPKEGSMHGFDEMKLESDRDNLDEKPEEPKKNKSGSRKKLKSESLKLKKTQSLSPVNVDTPIEAVPPPPTADPTPKQEPKKELVFIEPQRSDLDQPLPEPEFIQNHGDTKVKSIGIKKVNFYLIGRTGMYLERNGMNVERKAAFDWIAYNRHDLKNKQTDFSKNMAMALKDIGINKHLLQRTIVYLKSHGQITLSEMDKVLRDIEGLKGNSVSFSQVSQSLKKHCELYKSTPSKEGSI</sequence>
<evidence type="ECO:0000313" key="3">
    <source>
        <dbReference type="WBParaSite" id="Csp11.Scaffold629.g8990.t2"/>
    </source>
</evidence>
<keyword evidence="2" id="KW-1185">Reference proteome</keyword>
<feature type="compositionally biased region" description="Basic and acidic residues" evidence="1">
    <location>
        <begin position="787"/>
        <end position="851"/>
    </location>
</feature>
<feature type="compositionally biased region" description="Basic and acidic residues" evidence="1">
    <location>
        <begin position="709"/>
        <end position="732"/>
    </location>
</feature>
<evidence type="ECO:0000256" key="1">
    <source>
        <dbReference type="SAM" id="MobiDB-lite"/>
    </source>
</evidence>